<dbReference type="EMBL" id="HG793129">
    <property type="protein sequence ID" value="CDK28322.1"/>
    <property type="molecule type" value="Genomic_DNA"/>
</dbReference>
<dbReference type="AlphaFoldDB" id="W6MSX1"/>
<organism evidence="2 3">
    <name type="scientific">Kuraishia capsulata CBS 1993</name>
    <dbReference type="NCBI Taxonomy" id="1382522"/>
    <lineage>
        <taxon>Eukaryota</taxon>
        <taxon>Fungi</taxon>
        <taxon>Dikarya</taxon>
        <taxon>Ascomycota</taxon>
        <taxon>Saccharomycotina</taxon>
        <taxon>Pichiomycetes</taxon>
        <taxon>Pichiales</taxon>
        <taxon>Pichiaceae</taxon>
        <taxon>Kuraishia</taxon>
    </lineage>
</organism>
<proteinExistence type="predicted"/>
<dbReference type="GeneID" id="34521700"/>
<evidence type="ECO:0000313" key="2">
    <source>
        <dbReference type="EMBL" id="CDK28322.1"/>
    </source>
</evidence>
<dbReference type="Proteomes" id="UP000019384">
    <property type="component" value="Unassembled WGS sequence"/>
</dbReference>
<accession>W6MSX1</accession>
<protein>
    <submittedName>
        <fullName evidence="2">Uncharacterized protein</fullName>
    </submittedName>
</protein>
<keyword evidence="1" id="KW-0812">Transmembrane</keyword>
<evidence type="ECO:0000256" key="1">
    <source>
        <dbReference type="SAM" id="Phobius"/>
    </source>
</evidence>
<keyword evidence="3" id="KW-1185">Reference proteome</keyword>
<sequence length="118" mass="13874">MPNFHVNAYSSPTTHQINHTYGTVSRLDLPLHLLLPFDYNYNLHHVVLFVPIYHRDVYFGGSDDPTYSVDPHLHAIFLGLFFYLLVHSYLFRQSQPDYEQDWILVSGFVIQFARRAFA</sequence>
<dbReference type="RefSeq" id="XP_022460312.1">
    <property type="nucleotide sequence ID" value="XM_022601025.1"/>
</dbReference>
<evidence type="ECO:0000313" key="3">
    <source>
        <dbReference type="Proteomes" id="UP000019384"/>
    </source>
</evidence>
<name>W6MSX1_9ASCO</name>
<dbReference type="HOGENOM" id="CLU_2073519_0_0_1"/>
<feature type="transmembrane region" description="Helical" evidence="1">
    <location>
        <begin position="72"/>
        <end position="91"/>
    </location>
</feature>
<keyword evidence="1" id="KW-0472">Membrane</keyword>
<reference evidence="2" key="2">
    <citation type="submission" date="2014-02" db="EMBL/GenBank/DDBJ databases">
        <title>Complete DNA sequence of /Kuraishia capsulata/ illustrates novel genomic features among budding yeasts (/Saccharomycotina/).</title>
        <authorList>
            <person name="Morales L."/>
            <person name="Noel B."/>
            <person name="Porcel B."/>
            <person name="Marcet-Houben M."/>
            <person name="Hullo M-F."/>
            <person name="Sacerdot C."/>
            <person name="Tekaia F."/>
            <person name="Leh-Louis V."/>
            <person name="Despons L."/>
            <person name="Khanna V."/>
            <person name="Aury J-M."/>
            <person name="Barbe V."/>
            <person name="Couloux A."/>
            <person name="Labadie K."/>
            <person name="Pelletier E."/>
            <person name="Souciet J-L."/>
            <person name="Boekhout T."/>
            <person name="Gabaldon T."/>
            <person name="Wincker P."/>
            <person name="Dujon B."/>
        </authorList>
    </citation>
    <scope>NUCLEOTIDE SEQUENCE</scope>
    <source>
        <strain evidence="2">CBS 1993</strain>
    </source>
</reference>
<gene>
    <name evidence="2" type="ORF">KUCA_T00004304001</name>
</gene>
<reference evidence="2" key="1">
    <citation type="submission" date="2013-12" db="EMBL/GenBank/DDBJ databases">
        <authorList>
            <person name="Genoscope - CEA"/>
        </authorList>
    </citation>
    <scope>NUCLEOTIDE SEQUENCE</scope>
    <source>
        <strain evidence="2">CBS 1993</strain>
    </source>
</reference>
<keyword evidence="1" id="KW-1133">Transmembrane helix</keyword>